<keyword evidence="8" id="KW-0067">ATP-binding</keyword>
<dbReference type="InterPro" id="IPR006204">
    <property type="entry name" value="GHMP_kinase_N_dom"/>
</dbReference>
<dbReference type="GO" id="GO:0010142">
    <property type="term" value="P:farnesyl diphosphate biosynthetic process, mevalonate pathway"/>
    <property type="evidence" value="ECO:0007669"/>
    <property type="project" value="TreeGrafter"/>
</dbReference>
<evidence type="ECO:0000256" key="8">
    <source>
        <dbReference type="ARBA" id="ARBA00022840"/>
    </source>
</evidence>
<protein>
    <recommendedName>
        <fullName evidence="3">phosphomevalonate kinase</fullName>
        <ecNumber evidence="3">2.7.4.2</ecNumber>
    </recommendedName>
</protein>
<dbReference type="PANTHER" id="PTHR31814">
    <property type="match status" value="1"/>
</dbReference>
<evidence type="ECO:0000256" key="3">
    <source>
        <dbReference type="ARBA" id="ARBA00012958"/>
    </source>
</evidence>
<evidence type="ECO:0000256" key="1">
    <source>
        <dbReference type="ARBA" id="ARBA00005017"/>
    </source>
</evidence>
<comment type="pathway">
    <text evidence="1">Isoprenoid biosynthesis; isopentenyl diphosphate biosynthesis via mevalonate pathway; isopentenyl diphosphate from (R)-mevalonate: step 2/3.</text>
</comment>
<dbReference type="PIRSF" id="PIRSF017288">
    <property type="entry name" value="PMK_GHMP_euk"/>
    <property type="match status" value="1"/>
</dbReference>
<accession>A0A075EC75</accession>
<dbReference type="InterPro" id="IPR014721">
    <property type="entry name" value="Ribsml_uS5_D2-typ_fold_subgr"/>
</dbReference>
<keyword evidence="10" id="KW-0443">Lipid metabolism</keyword>
<evidence type="ECO:0000256" key="7">
    <source>
        <dbReference type="ARBA" id="ARBA00022777"/>
    </source>
</evidence>
<dbReference type="AlphaFoldDB" id="A0A075EC75"/>
<dbReference type="GO" id="GO:0005524">
    <property type="term" value="F:ATP binding"/>
    <property type="evidence" value="ECO:0007669"/>
    <property type="project" value="UniProtKB-KW"/>
</dbReference>
<organism evidence="14">
    <name type="scientific">Astragalus membranaceus</name>
    <name type="common">Membranous milk-vetch</name>
    <name type="synonym">Phaca membranacea</name>
    <dbReference type="NCBI Taxonomy" id="649199"/>
    <lineage>
        <taxon>Eukaryota</taxon>
        <taxon>Viridiplantae</taxon>
        <taxon>Streptophyta</taxon>
        <taxon>Embryophyta</taxon>
        <taxon>Tracheophyta</taxon>
        <taxon>Spermatophyta</taxon>
        <taxon>Magnoliopsida</taxon>
        <taxon>eudicotyledons</taxon>
        <taxon>Gunneridae</taxon>
        <taxon>Pentapetalae</taxon>
        <taxon>rosids</taxon>
        <taxon>fabids</taxon>
        <taxon>Fabales</taxon>
        <taxon>Fabaceae</taxon>
        <taxon>Papilionoideae</taxon>
        <taxon>50 kb inversion clade</taxon>
        <taxon>NPAAA clade</taxon>
        <taxon>Hologalegina</taxon>
        <taxon>IRL clade</taxon>
        <taxon>Galegeae</taxon>
        <taxon>Astragalus</taxon>
    </lineage>
</organism>
<evidence type="ECO:0000256" key="2">
    <source>
        <dbReference type="ARBA" id="ARBA00006495"/>
    </source>
</evidence>
<dbReference type="GO" id="GO:0005777">
    <property type="term" value="C:peroxisome"/>
    <property type="evidence" value="ECO:0007669"/>
    <property type="project" value="TreeGrafter"/>
</dbReference>
<dbReference type="EC" id="2.7.4.2" evidence="3"/>
<keyword evidence="4" id="KW-0444">Lipid biosynthesis</keyword>
<dbReference type="NCBIfam" id="TIGR01219">
    <property type="entry name" value="Pmev_kin_ERG8"/>
    <property type="match status" value="1"/>
</dbReference>
<name>A0A075EC75_ASTME</name>
<dbReference type="UniPathway" id="UPA00057">
    <property type="reaction ID" value="UER00099"/>
</dbReference>
<keyword evidence="5" id="KW-0808">Transferase</keyword>
<dbReference type="GO" id="GO:0019287">
    <property type="term" value="P:isopentenyl diphosphate biosynthetic process, mevalonate pathway"/>
    <property type="evidence" value="ECO:0007669"/>
    <property type="project" value="UniProtKB-UniPathway"/>
</dbReference>
<dbReference type="InterPro" id="IPR035102">
    <property type="entry name" value="Phosphomevalonate_kinase"/>
</dbReference>
<evidence type="ECO:0000256" key="4">
    <source>
        <dbReference type="ARBA" id="ARBA00022516"/>
    </source>
</evidence>
<reference evidence="14" key="1">
    <citation type="submission" date="2013-07" db="EMBL/GenBank/DDBJ databases">
        <title>Transcriptional profiling and molecular characterization of astragalosides, calycosin, and calycosin-7-O-beta-D-glucoside biosynthesis in the hairy roots of Astragalus membranaceus in response to methyl jasmonate.</title>
        <authorList>
            <person name="Tuan P.A."/>
            <person name="Chung E."/>
            <person name="Lee J.H."/>
            <person name="Park S.U."/>
        </authorList>
    </citation>
    <scope>NUCLEOTIDE SEQUENCE</scope>
</reference>
<sequence>MAVVASAPGKVLMTGGYLILERPNAGLILSTSARFYAIIKPLYAESKPDNWDWIDVRLTSPQLSREALYKIELENLTIQTVSSSETGNPFVEYALQYSVAAAYATFDQNKKDLLHKLLLQGLDITILGSNDFYSYRNEIERRALPLTPESLATLPPFASITFNTDDANEENCKPEVAKTGLGSSAAMTTAVVAALLHYLGVIKISSSKDHRDRKDIADLDLIHKIAQTAHCIAQGKVGSGFDVSSAVYGSQRYVRFSPEVISSTQVVDKAVPLPEVITDILKGKWDHDRTEFSLPPLMTLLLGEPGTGGSSTPSMVGAVKKWQKSDPQKSMDTWRRLSEANSALEMQLNLLRKFAKEQWDVYKSVIDSCTMFRSDKWIEQASEPSKKAVVKALLGAKEAMLGIRHLMRLMGEAAGVPIEPESQTQLLDAIMNMEGVLVAGVPGAGGFDAIFAVTLGDSSRNVTKMWSSLNVLAMLVKEDPCGVLLESSDPRTNEITSAV</sequence>
<dbReference type="Gene3D" id="3.30.70.890">
    <property type="entry name" value="GHMP kinase, C-terminal domain"/>
    <property type="match status" value="1"/>
</dbReference>
<dbReference type="Pfam" id="PF00288">
    <property type="entry name" value="GHMP_kinases_N"/>
    <property type="match status" value="1"/>
</dbReference>
<evidence type="ECO:0000256" key="11">
    <source>
        <dbReference type="ARBA" id="ARBA00023221"/>
    </source>
</evidence>
<comment type="similarity">
    <text evidence="2">Belongs to the GHMP kinase family. Mevalonate kinase subfamily.</text>
</comment>
<dbReference type="InterPro" id="IPR013750">
    <property type="entry name" value="GHMP_kinase_C_dom"/>
</dbReference>
<dbReference type="GO" id="GO:0006694">
    <property type="term" value="P:steroid biosynthetic process"/>
    <property type="evidence" value="ECO:0007669"/>
    <property type="project" value="UniProtKB-KW"/>
</dbReference>
<evidence type="ECO:0000259" key="12">
    <source>
        <dbReference type="Pfam" id="PF00288"/>
    </source>
</evidence>
<dbReference type="Pfam" id="PF08544">
    <property type="entry name" value="GHMP_kinases_C"/>
    <property type="match status" value="1"/>
</dbReference>
<dbReference type="InterPro" id="IPR036554">
    <property type="entry name" value="GHMP_kinase_C_sf"/>
</dbReference>
<dbReference type="GO" id="GO:0004631">
    <property type="term" value="F:phosphomevalonate kinase activity"/>
    <property type="evidence" value="ECO:0007669"/>
    <property type="project" value="UniProtKB-EC"/>
</dbReference>
<evidence type="ECO:0000256" key="10">
    <source>
        <dbReference type="ARBA" id="ARBA00023098"/>
    </source>
</evidence>
<keyword evidence="6" id="KW-0547">Nucleotide-binding</keyword>
<evidence type="ECO:0000256" key="6">
    <source>
        <dbReference type="ARBA" id="ARBA00022741"/>
    </source>
</evidence>
<keyword evidence="7 14" id="KW-0418">Kinase</keyword>
<dbReference type="InterPro" id="IPR020568">
    <property type="entry name" value="Ribosomal_Su5_D2-typ_SF"/>
</dbReference>
<dbReference type="Gene3D" id="3.30.230.10">
    <property type="match status" value="1"/>
</dbReference>
<dbReference type="EMBL" id="KF355963">
    <property type="protein sequence ID" value="AID51441.1"/>
    <property type="molecule type" value="mRNA"/>
</dbReference>
<feature type="domain" description="GHMP kinase C-terminal" evidence="13">
    <location>
        <begin position="402"/>
        <end position="459"/>
    </location>
</feature>
<evidence type="ECO:0000256" key="5">
    <source>
        <dbReference type="ARBA" id="ARBA00022679"/>
    </source>
</evidence>
<evidence type="ECO:0000313" key="14">
    <source>
        <dbReference type="EMBL" id="AID51441.1"/>
    </source>
</evidence>
<dbReference type="SUPFAM" id="SSF54211">
    <property type="entry name" value="Ribosomal protein S5 domain 2-like"/>
    <property type="match status" value="1"/>
</dbReference>
<keyword evidence="11" id="KW-0753">Steroid metabolism</keyword>
<proteinExistence type="evidence at transcript level"/>
<feature type="domain" description="GHMP kinase N-terminal" evidence="12">
    <location>
        <begin position="178"/>
        <end position="249"/>
    </location>
</feature>
<evidence type="ECO:0000259" key="13">
    <source>
        <dbReference type="Pfam" id="PF08544"/>
    </source>
</evidence>
<evidence type="ECO:0000256" key="9">
    <source>
        <dbReference type="ARBA" id="ARBA00022955"/>
    </source>
</evidence>
<dbReference type="InterPro" id="IPR016005">
    <property type="entry name" value="Erg8"/>
</dbReference>
<keyword evidence="9" id="KW-0752">Steroid biosynthesis</keyword>
<dbReference type="PANTHER" id="PTHR31814:SF2">
    <property type="entry name" value="PHOSPHOMEVALONATE KINASE"/>
    <property type="match status" value="1"/>
</dbReference>